<dbReference type="InterPro" id="IPR009050">
    <property type="entry name" value="Globin-like_sf"/>
</dbReference>
<dbReference type="STRING" id="549789.NIES30_09135"/>
<keyword evidence="2" id="KW-0157">Chromophore</keyword>
<evidence type="ECO:0008006" key="6">
    <source>
        <dbReference type="Google" id="ProtNLM"/>
    </source>
</evidence>
<dbReference type="OrthoDB" id="572231at2"/>
<dbReference type="RefSeq" id="WP_073608108.1">
    <property type="nucleotide sequence ID" value="NZ_MRCG01000005.1"/>
</dbReference>
<keyword evidence="3" id="KW-0089">Bile pigment</keyword>
<dbReference type="CDD" id="cd08919">
    <property type="entry name" value="PBP-like"/>
    <property type="match status" value="1"/>
</dbReference>
<dbReference type="SUPFAM" id="SSF46458">
    <property type="entry name" value="Globin-like"/>
    <property type="match status" value="1"/>
</dbReference>
<proteinExistence type="inferred from homology"/>
<dbReference type="GO" id="GO:0015979">
    <property type="term" value="P:photosynthesis"/>
    <property type="evidence" value="ECO:0007669"/>
    <property type="project" value="InterPro"/>
</dbReference>
<evidence type="ECO:0000256" key="3">
    <source>
        <dbReference type="ARBA" id="ARBA00023307"/>
    </source>
</evidence>
<dbReference type="InterPro" id="IPR038719">
    <property type="entry name" value="Phycobilisome_asu/bsu_sf"/>
</dbReference>
<name>A0A1U7J715_9CYAN</name>
<gene>
    <name evidence="4" type="ORF">NIES30_09135</name>
</gene>
<dbReference type="InterPro" id="IPR012128">
    <property type="entry name" value="Phycobilisome_asu/bsu"/>
</dbReference>
<comment type="caution">
    <text evidence="4">The sequence shown here is derived from an EMBL/GenBank/DDBJ whole genome shotgun (WGS) entry which is preliminary data.</text>
</comment>
<keyword evidence="5" id="KW-1185">Reference proteome</keyword>
<dbReference type="Pfam" id="PF00502">
    <property type="entry name" value="Phycobilisome"/>
    <property type="match status" value="1"/>
</dbReference>
<dbReference type="AlphaFoldDB" id="A0A1U7J715"/>
<reference evidence="4 5" key="1">
    <citation type="submission" date="2016-11" db="EMBL/GenBank/DDBJ databases">
        <title>Draft Genome Sequences of Nine Cyanobacterial Strains from Diverse Habitats.</title>
        <authorList>
            <person name="Zhu T."/>
            <person name="Hou S."/>
            <person name="Lu X."/>
            <person name="Hess W.R."/>
        </authorList>
    </citation>
    <scope>NUCLEOTIDE SEQUENCE [LARGE SCALE GENOMIC DNA]</scope>
    <source>
        <strain evidence="4 5">NIES-30</strain>
    </source>
</reference>
<evidence type="ECO:0000256" key="2">
    <source>
        <dbReference type="ARBA" id="ARBA00022991"/>
    </source>
</evidence>
<dbReference type="EMBL" id="MRCG01000005">
    <property type="protein sequence ID" value="OKH48697.1"/>
    <property type="molecule type" value="Genomic_DNA"/>
</dbReference>
<evidence type="ECO:0000313" key="5">
    <source>
        <dbReference type="Proteomes" id="UP000185557"/>
    </source>
</evidence>
<evidence type="ECO:0000256" key="1">
    <source>
        <dbReference type="ARBA" id="ARBA00008182"/>
    </source>
</evidence>
<dbReference type="Proteomes" id="UP000185557">
    <property type="component" value="Unassembled WGS sequence"/>
</dbReference>
<dbReference type="Gene3D" id="1.10.490.20">
    <property type="entry name" value="Phycocyanins"/>
    <property type="match status" value="1"/>
</dbReference>
<sequence>MNHTLLNSIRESDGRYLSDLELRPLAQFVASFDTRFKTYARLRADGETLVLNALRQLMVGSYREVVQAHGAKCRRDMLYTLECIAKAVLIDDPDGFMEEYVMWMQNITRALHKQDSAIAAYRSLQAQVLAALPEASAQLINSYLDKLIQALSDGL</sequence>
<evidence type="ECO:0000313" key="4">
    <source>
        <dbReference type="EMBL" id="OKH48697.1"/>
    </source>
</evidence>
<protein>
    <recommendedName>
        <fullName evidence="6">Phycobilisome protein</fullName>
    </recommendedName>
</protein>
<organism evidence="4 5">
    <name type="scientific">Phormidium tenue NIES-30</name>
    <dbReference type="NCBI Taxonomy" id="549789"/>
    <lineage>
        <taxon>Bacteria</taxon>
        <taxon>Bacillati</taxon>
        <taxon>Cyanobacteriota</taxon>
        <taxon>Cyanophyceae</taxon>
        <taxon>Oscillatoriophycideae</taxon>
        <taxon>Oscillatoriales</taxon>
        <taxon>Oscillatoriaceae</taxon>
        <taxon>Phormidium</taxon>
    </lineage>
</organism>
<accession>A0A1U7J715</accession>
<comment type="similarity">
    <text evidence="1">Belongs to the phycobiliprotein family.</text>
</comment>
<dbReference type="GO" id="GO:0030089">
    <property type="term" value="C:phycobilisome"/>
    <property type="evidence" value="ECO:0007669"/>
    <property type="project" value="InterPro"/>
</dbReference>